<dbReference type="AlphaFoldDB" id="A0A3P3QWA1"/>
<keyword evidence="4" id="KW-1185">Reference proteome</keyword>
<evidence type="ECO:0008006" key="5">
    <source>
        <dbReference type="Google" id="ProtNLM"/>
    </source>
</evidence>
<sequence length="525" mass="59194">MIKRIRSVFVILCMGMILCSCTLSQKAESDTKTEQSSESTVKSEKSDSKKQGENQDNGRIQNEKVINNGAYFVKIGSDIYFRKYGEYALEKNALFGEFLEYPTSTGVSWICRLKEDGKVEELFKDSGYGKLYYSNQRFYLSEMTDDGTSKSYSVNMEGEDREELGAGVILGISENGQYLAKGDWGSAGVIDLSSKETPYIWASEEGSSVVFLCFVNGGFLIEGDNYSEDGYNVTSRQIFGRSFEQPDEDIIIGDLNVNEESYSSPEFKGLTKDGKEYYLTFGYYGGTAHFLESVEIYKARLEENSLQLIQQGMDTQEETAPNIPLIFAHNGKIDIVDGGSDGELDIDEGSVYQINQKGRQPLISELFKVDPDSQTGRSIGKAELVDGDLLLMVFTQIYTPYQDVGWRMSYSRLNTEYIVVRKGSNKPKVFEQWSDSEFKQNAEVWKTGENTLLYRPLSDNTEEEDFPRDIAYSISIPATVNHNFTAQTSSVQKDEYGNFKLPDNEGEKLQLIFDYNGALKDIVKE</sequence>
<feature type="signal peptide" evidence="2">
    <location>
        <begin position="1"/>
        <end position="27"/>
    </location>
</feature>
<evidence type="ECO:0000256" key="1">
    <source>
        <dbReference type="SAM" id="MobiDB-lite"/>
    </source>
</evidence>
<keyword evidence="2" id="KW-0732">Signal</keyword>
<dbReference type="Proteomes" id="UP000272490">
    <property type="component" value="Unassembled WGS sequence"/>
</dbReference>
<evidence type="ECO:0000313" key="3">
    <source>
        <dbReference type="EMBL" id="RRJ25501.1"/>
    </source>
</evidence>
<comment type="caution">
    <text evidence="3">The sequence shown here is derived from an EMBL/GenBank/DDBJ whole genome shotgun (WGS) entry which is preliminary data.</text>
</comment>
<feature type="compositionally biased region" description="Basic and acidic residues" evidence="1">
    <location>
        <begin position="30"/>
        <end position="53"/>
    </location>
</feature>
<evidence type="ECO:0000256" key="2">
    <source>
        <dbReference type="SAM" id="SignalP"/>
    </source>
</evidence>
<reference evidence="3 4" key="1">
    <citation type="submission" date="2018-11" db="EMBL/GenBank/DDBJ databases">
        <title>Genome sequencing of Lachnoanaerobaculum sp. KCOM 2030 (= ChDC B114).</title>
        <authorList>
            <person name="Kook J.-K."/>
            <person name="Park S.-N."/>
            <person name="Lim Y.K."/>
        </authorList>
    </citation>
    <scope>NUCLEOTIDE SEQUENCE [LARGE SCALE GENOMIC DNA]</scope>
    <source>
        <strain evidence="3 4">KCOM 2030</strain>
    </source>
</reference>
<feature type="region of interest" description="Disordered" evidence="1">
    <location>
        <begin position="30"/>
        <end position="60"/>
    </location>
</feature>
<accession>A0A3P3QWA1</accession>
<protein>
    <recommendedName>
        <fullName evidence="5">Lipoprotein</fullName>
    </recommendedName>
</protein>
<dbReference type="PROSITE" id="PS51257">
    <property type="entry name" value="PROKAR_LIPOPROTEIN"/>
    <property type="match status" value="1"/>
</dbReference>
<dbReference type="EMBL" id="RRCO01000003">
    <property type="protein sequence ID" value="RRJ25501.1"/>
    <property type="molecule type" value="Genomic_DNA"/>
</dbReference>
<feature type="chain" id="PRO_5038818168" description="Lipoprotein" evidence="2">
    <location>
        <begin position="28"/>
        <end position="525"/>
    </location>
</feature>
<dbReference type="RefSeq" id="WP_128674135.1">
    <property type="nucleotide sequence ID" value="NZ_CAUQHB010000002.1"/>
</dbReference>
<gene>
    <name evidence="3" type="ORF">EHV10_07655</name>
</gene>
<dbReference type="OrthoDB" id="2005451at2"/>
<proteinExistence type="predicted"/>
<name>A0A3P3QWA1_9FIRM</name>
<organism evidence="3 4">
    <name type="scientific">Lachnoanaerobaculum gingivalis</name>
    <dbReference type="NCBI Taxonomy" id="2490855"/>
    <lineage>
        <taxon>Bacteria</taxon>
        <taxon>Bacillati</taxon>
        <taxon>Bacillota</taxon>
        <taxon>Clostridia</taxon>
        <taxon>Lachnospirales</taxon>
        <taxon>Lachnospiraceae</taxon>
        <taxon>Lachnoanaerobaculum</taxon>
    </lineage>
</organism>
<evidence type="ECO:0000313" key="4">
    <source>
        <dbReference type="Proteomes" id="UP000272490"/>
    </source>
</evidence>